<feature type="transmembrane region" description="Helical" evidence="1">
    <location>
        <begin position="82"/>
        <end position="106"/>
    </location>
</feature>
<accession>A0A1H2FG04</accession>
<sequence length="145" mass="16196">MQMNLTAKLLVPVYVLSALLALIFTWYHVPAYLGNGALEALIAFWTAAIVDTNPASKFIVVDILFLAFVCNLWMFIEGRRLGFRYLYVYILGGALIAISVAFPLFLAARELRLAKGDLRYQIKTYDMFVLMLFSFTAVGAGVLAI</sequence>
<organism evidence="2 3">
    <name type="scientific">Halopseudomonas salegens</name>
    <dbReference type="NCBI Taxonomy" id="1434072"/>
    <lineage>
        <taxon>Bacteria</taxon>
        <taxon>Pseudomonadati</taxon>
        <taxon>Pseudomonadota</taxon>
        <taxon>Gammaproteobacteria</taxon>
        <taxon>Pseudomonadales</taxon>
        <taxon>Pseudomonadaceae</taxon>
        <taxon>Halopseudomonas</taxon>
    </lineage>
</organism>
<keyword evidence="3" id="KW-1185">Reference proteome</keyword>
<feature type="transmembrane region" description="Helical" evidence="1">
    <location>
        <begin position="58"/>
        <end position="76"/>
    </location>
</feature>
<evidence type="ECO:0008006" key="4">
    <source>
        <dbReference type="Google" id="ProtNLM"/>
    </source>
</evidence>
<evidence type="ECO:0000313" key="2">
    <source>
        <dbReference type="EMBL" id="SDU06232.1"/>
    </source>
</evidence>
<dbReference type="STRING" id="1434072.SAMN05216210_1528"/>
<reference evidence="3" key="1">
    <citation type="submission" date="2016-10" db="EMBL/GenBank/DDBJ databases">
        <authorList>
            <person name="Varghese N."/>
            <person name="Submissions S."/>
        </authorList>
    </citation>
    <scope>NUCLEOTIDE SEQUENCE [LARGE SCALE GENOMIC DNA]</scope>
    <source>
        <strain evidence="3">CECT 8338</strain>
    </source>
</reference>
<keyword evidence="1" id="KW-1133">Transmembrane helix</keyword>
<dbReference type="EMBL" id="LT629787">
    <property type="protein sequence ID" value="SDU06232.1"/>
    <property type="molecule type" value="Genomic_DNA"/>
</dbReference>
<dbReference type="InterPro" id="IPR021362">
    <property type="entry name" value="DUF2834"/>
</dbReference>
<keyword evidence="1" id="KW-0812">Transmembrane</keyword>
<feature type="transmembrane region" description="Helical" evidence="1">
    <location>
        <begin position="9"/>
        <end position="27"/>
    </location>
</feature>
<feature type="transmembrane region" description="Helical" evidence="1">
    <location>
        <begin position="127"/>
        <end position="144"/>
    </location>
</feature>
<dbReference type="Proteomes" id="UP000243924">
    <property type="component" value="Chromosome I"/>
</dbReference>
<gene>
    <name evidence="2" type="ORF">SAMN05216210_1528</name>
</gene>
<name>A0A1H2FG04_9GAMM</name>
<proteinExistence type="predicted"/>
<dbReference type="AlphaFoldDB" id="A0A1H2FG04"/>
<keyword evidence="1" id="KW-0472">Membrane</keyword>
<protein>
    <recommendedName>
        <fullName evidence="4">DUF2834 domain-containing protein</fullName>
    </recommendedName>
</protein>
<evidence type="ECO:0000313" key="3">
    <source>
        <dbReference type="Proteomes" id="UP000243924"/>
    </source>
</evidence>
<dbReference type="Pfam" id="PF11196">
    <property type="entry name" value="DUF2834"/>
    <property type="match status" value="1"/>
</dbReference>
<evidence type="ECO:0000256" key="1">
    <source>
        <dbReference type="SAM" id="Phobius"/>
    </source>
</evidence>